<keyword evidence="1" id="KW-1133">Transmembrane helix</keyword>
<name>A0A443SRH7_9ACAR</name>
<accession>A0A443SRH7</accession>
<comment type="caution">
    <text evidence="2">The sequence shown here is derived from an EMBL/GenBank/DDBJ whole genome shotgun (WGS) entry which is preliminary data.</text>
</comment>
<reference evidence="2 3" key="1">
    <citation type="journal article" date="2018" name="Gigascience">
        <title>Genomes of trombidid mites reveal novel predicted allergens and laterally-transferred genes associated with secondary metabolism.</title>
        <authorList>
            <person name="Dong X."/>
            <person name="Chaisiri K."/>
            <person name="Xia D."/>
            <person name="Armstrong S.D."/>
            <person name="Fang Y."/>
            <person name="Donnelly M.J."/>
            <person name="Kadowaki T."/>
            <person name="McGarry J.W."/>
            <person name="Darby A.C."/>
            <person name="Makepeace B.L."/>
        </authorList>
    </citation>
    <scope>NUCLEOTIDE SEQUENCE [LARGE SCALE GENOMIC DNA]</scope>
    <source>
        <strain evidence="2">UoL-UT</strain>
    </source>
</reference>
<sequence>MHSSENAASGKLSIISDKDEYLNHAVIYFGVMIPMLPTTAFRWSTATVTGLLFSVHLIIHVISVSMNPADINLIEKYNKNKKTTNLRPNAFDRTKHAHVIENQFCYICEVTVNPKSKHC</sequence>
<evidence type="ECO:0000313" key="3">
    <source>
        <dbReference type="Proteomes" id="UP000288716"/>
    </source>
</evidence>
<keyword evidence="1" id="KW-0812">Transmembrane</keyword>
<evidence type="ECO:0000313" key="2">
    <source>
        <dbReference type="EMBL" id="RWS30092.1"/>
    </source>
</evidence>
<feature type="non-terminal residue" evidence="2">
    <location>
        <position position="119"/>
    </location>
</feature>
<dbReference type="EMBL" id="NCKV01000646">
    <property type="protein sequence ID" value="RWS30092.1"/>
    <property type="molecule type" value="Genomic_DNA"/>
</dbReference>
<dbReference type="AlphaFoldDB" id="A0A443SRH7"/>
<keyword evidence="1" id="KW-0472">Membrane</keyword>
<keyword evidence="3" id="KW-1185">Reference proteome</keyword>
<evidence type="ECO:0000256" key="1">
    <source>
        <dbReference type="SAM" id="Phobius"/>
    </source>
</evidence>
<feature type="transmembrane region" description="Helical" evidence="1">
    <location>
        <begin position="46"/>
        <end position="66"/>
    </location>
</feature>
<feature type="transmembrane region" description="Helical" evidence="1">
    <location>
        <begin position="21"/>
        <end position="40"/>
    </location>
</feature>
<dbReference type="STRING" id="299467.A0A443SRH7"/>
<organism evidence="2 3">
    <name type="scientific">Leptotrombidium deliense</name>
    <dbReference type="NCBI Taxonomy" id="299467"/>
    <lineage>
        <taxon>Eukaryota</taxon>
        <taxon>Metazoa</taxon>
        <taxon>Ecdysozoa</taxon>
        <taxon>Arthropoda</taxon>
        <taxon>Chelicerata</taxon>
        <taxon>Arachnida</taxon>
        <taxon>Acari</taxon>
        <taxon>Acariformes</taxon>
        <taxon>Trombidiformes</taxon>
        <taxon>Prostigmata</taxon>
        <taxon>Anystina</taxon>
        <taxon>Parasitengona</taxon>
        <taxon>Trombiculoidea</taxon>
        <taxon>Trombiculidae</taxon>
        <taxon>Leptotrombidium</taxon>
    </lineage>
</organism>
<gene>
    <name evidence="2" type="ORF">B4U80_02082</name>
</gene>
<dbReference type="VEuPathDB" id="VectorBase:LDEU001947"/>
<protein>
    <submittedName>
        <fullName evidence="2">Uncharacterized protein</fullName>
    </submittedName>
</protein>
<dbReference type="OrthoDB" id="272303at2759"/>
<dbReference type="Proteomes" id="UP000288716">
    <property type="component" value="Unassembled WGS sequence"/>
</dbReference>
<proteinExistence type="predicted"/>